<dbReference type="KEGG" id="tasa:A1Q1_03103"/>
<evidence type="ECO:0000313" key="2">
    <source>
        <dbReference type="EMBL" id="EJT52649.1"/>
    </source>
</evidence>
<comment type="caution">
    <text evidence="2">The sequence shown here is derived from an EMBL/GenBank/DDBJ whole genome shotgun (WGS) entry which is preliminary data.</text>
</comment>
<dbReference type="Proteomes" id="UP000002748">
    <property type="component" value="Unassembled WGS sequence"/>
</dbReference>
<feature type="region of interest" description="Disordered" evidence="1">
    <location>
        <begin position="213"/>
        <end position="256"/>
    </location>
</feature>
<organism evidence="2 3">
    <name type="scientific">Trichosporon asahii var. asahii (strain ATCC 90039 / CBS 2479 / JCM 2466 / KCTC 7840 / NBRC 103889/ NCYC 2677 / UAMH 7654)</name>
    <name type="common">Yeast</name>
    <dbReference type="NCBI Taxonomy" id="1186058"/>
    <lineage>
        <taxon>Eukaryota</taxon>
        <taxon>Fungi</taxon>
        <taxon>Dikarya</taxon>
        <taxon>Basidiomycota</taxon>
        <taxon>Agaricomycotina</taxon>
        <taxon>Tremellomycetes</taxon>
        <taxon>Trichosporonales</taxon>
        <taxon>Trichosporonaceae</taxon>
        <taxon>Trichosporon</taxon>
    </lineage>
</organism>
<dbReference type="GeneID" id="25986616"/>
<name>J6F6G4_TRIAS</name>
<feature type="compositionally biased region" description="Low complexity" evidence="1">
    <location>
        <begin position="25"/>
        <end position="43"/>
    </location>
</feature>
<accession>J6F6G4</accession>
<dbReference type="VEuPathDB" id="FungiDB:A1Q1_03103"/>
<protein>
    <submittedName>
        <fullName evidence="2">Uncharacterized protein</fullName>
    </submittedName>
</protein>
<sequence>MASNDGNPPPCGAPQPYPSAAFGLTPSASDASSPSPTASTTSTIKVTAIPPVYPQPAKLQSAPHRQCGLSASEATPLQLTVDALKAHDKRCERHSVRQAIRYGQRPAHKPKSKPPKSHVIRRLEGEFRDAAAETIYGLESALSAMQDQHARLEVVNARLHAQVTELQSRNHILAGTITYERAARHHAESKAIVQERAMQAEVDYLRRSLASTGKEGLRSHRTISPKAQPETTQTVVRPQLPPPWHPGNDDGVDHGDIYSDTLAAFLTHGAMPTSNWTTNP</sequence>
<feature type="compositionally biased region" description="Basic and acidic residues" evidence="1">
    <location>
        <begin position="247"/>
        <end position="256"/>
    </location>
</feature>
<feature type="compositionally biased region" description="Pro residues" evidence="1">
    <location>
        <begin position="7"/>
        <end position="17"/>
    </location>
</feature>
<dbReference type="AlphaFoldDB" id="J6F6G4"/>
<dbReference type="HOGENOM" id="CLU_994624_0_0_1"/>
<feature type="region of interest" description="Disordered" evidence="1">
    <location>
        <begin position="1"/>
        <end position="46"/>
    </location>
</feature>
<dbReference type="RefSeq" id="XP_014183668.1">
    <property type="nucleotide sequence ID" value="XM_014328193.1"/>
</dbReference>
<proteinExistence type="predicted"/>
<reference evidence="2 3" key="1">
    <citation type="journal article" date="2012" name="Eukaryot. Cell">
        <title>Draft genome sequence of CBS 2479, the standard type strain of Trichosporon asahii.</title>
        <authorList>
            <person name="Yang R.Y."/>
            <person name="Li H.T."/>
            <person name="Zhu H."/>
            <person name="Zhou G.P."/>
            <person name="Wang M."/>
            <person name="Wang L."/>
        </authorList>
    </citation>
    <scope>NUCLEOTIDE SEQUENCE [LARGE SCALE GENOMIC DNA]</scope>
    <source>
        <strain evidence="3">ATCC 90039 / CBS 2479 / JCM 2466 / KCTC 7840 / NCYC 2677 / UAMH 7654</strain>
    </source>
</reference>
<dbReference type="EMBL" id="ALBS01000021">
    <property type="protein sequence ID" value="EJT52649.1"/>
    <property type="molecule type" value="Genomic_DNA"/>
</dbReference>
<evidence type="ECO:0000313" key="3">
    <source>
        <dbReference type="Proteomes" id="UP000002748"/>
    </source>
</evidence>
<evidence type="ECO:0000256" key="1">
    <source>
        <dbReference type="SAM" id="MobiDB-lite"/>
    </source>
</evidence>
<gene>
    <name evidence="2" type="ORF">A1Q1_03103</name>
</gene>